<dbReference type="RefSeq" id="WP_132979925.1">
    <property type="nucleotide sequence ID" value="NZ_BAAAEN010000003.1"/>
</dbReference>
<comment type="caution">
    <text evidence="3">The sequence shown here is derived from an EMBL/GenBank/DDBJ whole genome shotgun (WGS) entry which is preliminary data.</text>
</comment>
<feature type="chain" id="PRO_5045157373" evidence="2">
    <location>
        <begin position="32"/>
        <end position="335"/>
    </location>
</feature>
<dbReference type="Pfam" id="PF03401">
    <property type="entry name" value="TctC"/>
    <property type="match status" value="1"/>
</dbReference>
<dbReference type="CDD" id="cd13578">
    <property type="entry name" value="PBP2_Bug27"/>
    <property type="match status" value="1"/>
</dbReference>
<keyword evidence="4" id="KW-1185">Reference proteome</keyword>
<dbReference type="SUPFAM" id="SSF53850">
    <property type="entry name" value="Periplasmic binding protein-like II"/>
    <property type="match status" value="1"/>
</dbReference>
<dbReference type="InterPro" id="IPR005064">
    <property type="entry name" value="BUG"/>
</dbReference>
<dbReference type="PANTHER" id="PTHR42928">
    <property type="entry name" value="TRICARBOXYLATE-BINDING PROTEIN"/>
    <property type="match status" value="1"/>
</dbReference>
<dbReference type="PIRSF" id="PIRSF017082">
    <property type="entry name" value="YflP"/>
    <property type="match status" value="1"/>
</dbReference>
<evidence type="ECO:0000313" key="3">
    <source>
        <dbReference type="EMBL" id="GAA0497121.1"/>
    </source>
</evidence>
<protein>
    <submittedName>
        <fullName evidence="3">Tripartite tricarboxylate transporter substrate binding protein</fullName>
    </submittedName>
</protein>
<feature type="signal peptide" evidence="2">
    <location>
        <begin position="1"/>
        <end position="31"/>
    </location>
</feature>
<dbReference type="Gene3D" id="3.40.190.10">
    <property type="entry name" value="Periplasmic binding protein-like II"/>
    <property type="match status" value="1"/>
</dbReference>
<dbReference type="InterPro" id="IPR042100">
    <property type="entry name" value="Bug_dom1"/>
</dbReference>
<dbReference type="PANTHER" id="PTHR42928:SF5">
    <property type="entry name" value="BLR1237 PROTEIN"/>
    <property type="match status" value="1"/>
</dbReference>
<evidence type="ECO:0000256" key="2">
    <source>
        <dbReference type="SAM" id="SignalP"/>
    </source>
</evidence>
<comment type="similarity">
    <text evidence="1">Belongs to the UPF0065 (bug) family.</text>
</comment>
<dbReference type="Gene3D" id="3.40.190.150">
    <property type="entry name" value="Bordetella uptake gene, domain 1"/>
    <property type="match status" value="1"/>
</dbReference>
<organism evidence="3 4">
    <name type="scientific">Pigmentiphaga daeguensis</name>
    <dbReference type="NCBI Taxonomy" id="414049"/>
    <lineage>
        <taxon>Bacteria</taxon>
        <taxon>Pseudomonadati</taxon>
        <taxon>Pseudomonadota</taxon>
        <taxon>Betaproteobacteria</taxon>
        <taxon>Burkholderiales</taxon>
        <taxon>Alcaligenaceae</taxon>
        <taxon>Pigmentiphaga</taxon>
    </lineage>
</organism>
<evidence type="ECO:0000313" key="4">
    <source>
        <dbReference type="Proteomes" id="UP001501706"/>
    </source>
</evidence>
<dbReference type="EMBL" id="BAAAEN010000003">
    <property type="protein sequence ID" value="GAA0497121.1"/>
    <property type="molecule type" value="Genomic_DNA"/>
</dbReference>
<accession>A0ABN1BG24</accession>
<gene>
    <name evidence="3" type="ORF">GCM10009097_11620</name>
</gene>
<evidence type="ECO:0000256" key="1">
    <source>
        <dbReference type="ARBA" id="ARBA00006987"/>
    </source>
</evidence>
<reference evidence="3 4" key="1">
    <citation type="journal article" date="2019" name="Int. J. Syst. Evol. Microbiol.">
        <title>The Global Catalogue of Microorganisms (GCM) 10K type strain sequencing project: providing services to taxonomists for standard genome sequencing and annotation.</title>
        <authorList>
            <consortium name="The Broad Institute Genomics Platform"/>
            <consortium name="The Broad Institute Genome Sequencing Center for Infectious Disease"/>
            <person name="Wu L."/>
            <person name="Ma J."/>
        </authorList>
    </citation>
    <scope>NUCLEOTIDE SEQUENCE [LARGE SCALE GENOMIC DNA]</scope>
    <source>
        <strain evidence="3 4">JCM 14330</strain>
    </source>
</reference>
<sequence length="335" mass="35016">MTPSFFLLPRARRAAAFAALMASAAAGVAHAQDAASGYPNRPLRLVVPFTPGGSTDILGRTIGQQLNQAWGQAVVVENVPGAGGSIGADKVAKAPADGYTLLMGHIGTLAVTPSLYAKLPYDPVKAFAAVAWVARVPNVLVVHPSVQAKNLPELIAYAKAHPDALNYGSGGNGSAAHIATEYLKLQSGASMQHVPYKGTAPAVNDLVAGHIKVMFTGVPAVIAQIKAGQLRPIAVSSPRRIKMLPDVPTVAESGYPGFEADQWYGVVAPAGTPREVVAKLNRQINRSLSSPEIEQRLAGEGAEATPNPPEVFARLIATEIARWRPVIEKGGVKVD</sequence>
<keyword evidence="2" id="KW-0732">Signal</keyword>
<dbReference type="Proteomes" id="UP001501706">
    <property type="component" value="Unassembled WGS sequence"/>
</dbReference>
<name>A0ABN1BG24_9BURK</name>
<proteinExistence type="inferred from homology"/>